<dbReference type="OrthoDB" id="3465313at2759"/>
<accession>A0A8H6AXK4</accession>
<dbReference type="RefSeq" id="XP_037194261.1">
    <property type="nucleotide sequence ID" value="XM_037334174.1"/>
</dbReference>
<keyword evidence="3" id="KW-1185">Reference proteome</keyword>
<dbReference type="AlphaFoldDB" id="A0A8H6AXK4"/>
<feature type="domain" description="2EXR" evidence="1">
    <location>
        <begin position="135"/>
        <end position="239"/>
    </location>
</feature>
<evidence type="ECO:0000313" key="2">
    <source>
        <dbReference type="EMBL" id="KAF5875315.1"/>
    </source>
</evidence>
<comment type="caution">
    <text evidence="2">The sequence shown here is derived from an EMBL/GenBank/DDBJ whole genome shotgun (WGS) entry which is preliminary data.</text>
</comment>
<gene>
    <name evidence="2" type="ORF">Bfra_003770</name>
</gene>
<dbReference type="Pfam" id="PF20150">
    <property type="entry name" value="2EXR"/>
    <property type="match status" value="1"/>
</dbReference>
<name>A0A8H6AXK4_9HELO</name>
<evidence type="ECO:0000313" key="3">
    <source>
        <dbReference type="Proteomes" id="UP000531561"/>
    </source>
</evidence>
<reference evidence="2 3" key="1">
    <citation type="journal article" date="2020" name="Phytopathology">
        <title>A high-quality genome resource of Botrytis fragariae, a new and rapidly spreading fungal pathogen causing strawberry gray mold in the U.S.A.</title>
        <authorList>
            <person name="Wu Y."/>
            <person name="Saski C.A."/>
            <person name="Schnabel G."/>
            <person name="Xiao S."/>
            <person name="Hu M."/>
        </authorList>
    </citation>
    <scope>NUCLEOTIDE SEQUENCE [LARGE SCALE GENOMIC DNA]</scope>
    <source>
        <strain evidence="2 3">BVB16</strain>
    </source>
</reference>
<dbReference type="InterPro" id="IPR045518">
    <property type="entry name" value="2EXR"/>
</dbReference>
<dbReference type="Proteomes" id="UP000531561">
    <property type="component" value="Unassembled WGS sequence"/>
</dbReference>
<evidence type="ECO:0000259" key="1">
    <source>
        <dbReference type="Pfam" id="PF20150"/>
    </source>
</evidence>
<dbReference type="GeneID" id="59257866"/>
<organism evidence="2 3">
    <name type="scientific">Botrytis fragariae</name>
    <dbReference type="NCBI Taxonomy" id="1964551"/>
    <lineage>
        <taxon>Eukaryota</taxon>
        <taxon>Fungi</taxon>
        <taxon>Dikarya</taxon>
        <taxon>Ascomycota</taxon>
        <taxon>Pezizomycotina</taxon>
        <taxon>Leotiomycetes</taxon>
        <taxon>Helotiales</taxon>
        <taxon>Sclerotiniaceae</taxon>
        <taxon>Botrytis</taxon>
    </lineage>
</organism>
<protein>
    <recommendedName>
        <fullName evidence="1">2EXR domain-containing protein</fullName>
    </recommendedName>
</protein>
<proteinExistence type="predicted"/>
<dbReference type="PANTHER" id="PTHR35910">
    <property type="entry name" value="2EXR DOMAIN-CONTAINING PROTEIN"/>
    <property type="match status" value="1"/>
</dbReference>
<dbReference type="EMBL" id="JABFCT010000006">
    <property type="protein sequence ID" value="KAF5875315.1"/>
    <property type="molecule type" value="Genomic_DNA"/>
</dbReference>
<dbReference type="PANTHER" id="PTHR35910:SF6">
    <property type="entry name" value="2EXR DOMAIN-CONTAINING PROTEIN"/>
    <property type="match status" value="1"/>
</dbReference>
<sequence length="390" mass="44679">MDNDGIIRNYNTNHFLEPLRNVTTAAEEGSDVDISFTSLVKHIPLHRTSRDELKRVKPIRYADDSELERICSWPETYTREHQIADLSWHDEVEYAMTADDFFDRAPSTNSCLISASQKKSSDSLSIGNGKKLDTFTCFPRLPPELRLRIWRTMAFVPRVIALQERSVHNATHKRSVCIQTTNAAAKVLQIHHESRTEALKFHKPSFGIRVHHFKTTDYSVHETPIVDELIIHANFQADTIYYDKWYIQFQIEPPVQELPSSPYMSSHLREISKSAHSAAFNISHPTSRNCFSIINKLIRDCTALEEVLLVVRIKNIPSDRTSSGHLELMESNKNEAQVCYERYIGVFIELCDEVDKYHQNIYNGASKANIGRPGGPRVRAVGLMRDGVRI</sequence>